<dbReference type="PANTHER" id="PTHR13016">
    <property type="entry name" value="AMMECR1 HOMOLOG"/>
    <property type="match status" value="1"/>
</dbReference>
<accession>A0A8H4VTD1</accession>
<dbReference type="Gene3D" id="3.30.700.20">
    <property type="entry name" value="Hypothetical protein ph0010, domain 1"/>
    <property type="match status" value="1"/>
</dbReference>
<dbReference type="Proteomes" id="UP000521872">
    <property type="component" value="Unassembled WGS sequence"/>
</dbReference>
<reference evidence="2 3" key="1">
    <citation type="submission" date="2019-12" db="EMBL/GenBank/DDBJ databases">
        <authorList>
            <person name="Floudas D."/>
            <person name="Bentzer J."/>
            <person name="Ahren D."/>
            <person name="Johansson T."/>
            <person name="Persson P."/>
            <person name="Tunlid A."/>
        </authorList>
    </citation>
    <scope>NUCLEOTIDE SEQUENCE [LARGE SCALE GENOMIC DNA]</scope>
    <source>
        <strain evidence="2 3">CBS 102.39</strain>
    </source>
</reference>
<protein>
    <recommendedName>
        <fullName evidence="1">AMMECR1 domain-containing protein</fullName>
    </recommendedName>
</protein>
<evidence type="ECO:0000313" key="2">
    <source>
        <dbReference type="EMBL" id="KAF4619620.1"/>
    </source>
</evidence>
<dbReference type="AlphaFoldDB" id="A0A8H4VTD1"/>
<dbReference type="Pfam" id="PF01871">
    <property type="entry name" value="AMMECR1"/>
    <property type="match status" value="1"/>
</dbReference>
<keyword evidence="3" id="KW-1185">Reference proteome</keyword>
<organism evidence="2 3">
    <name type="scientific">Agrocybe pediades</name>
    <dbReference type="NCBI Taxonomy" id="84607"/>
    <lineage>
        <taxon>Eukaryota</taxon>
        <taxon>Fungi</taxon>
        <taxon>Dikarya</taxon>
        <taxon>Basidiomycota</taxon>
        <taxon>Agaricomycotina</taxon>
        <taxon>Agaricomycetes</taxon>
        <taxon>Agaricomycetidae</taxon>
        <taxon>Agaricales</taxon>
        <taxon>Agaricineae</taxon>
        <taxon>Strophariaceae</taxon>
        <taxon>Agrocybe</taxon>
    </lineage>
</organism>
<sequence length="269" mass="30885">MSSLAGIMQYLFGFSSQDWLWRALESLWITRMSSLNTARPEARDDDDDNVCTKEHCFHAFDSLYCRLTGAEPIPPKFPDAKYPLFVTWNIKNRGSWRLRGCIGNFQPMAIPEGLADYALISAFRDDRFRKIERSELERLQCCVSLLTNFEIAESYLDWTIGVHGIHISFPYPDTSKTSSSEVPSPLSSTPNLPRVVSKQAFSSCYLPDVIPEQGWDKIEAIDSAIEKAGWRGRITEDLRRSITLERYQSSACSVTYDEYIQWRKENEAH</sequence>
<dbReference type="InterPro" id="IPR023473">
    <property type="entry name" value="AMMECR1"/>
</dbReference>
<gene>
    <name evidence="2" type="ORF">D9613_005436</name>
</gene>
<dbReference type="InterPro" id="IPR027485">
    <property type="entry name" value="AMMECR1_N"/>
</dbReference>
<dbReference type="InterPro" id="IPR002733">
    <property type="entry name" value="AMMECR1_domain"/>
</dbReference>
<evidence type="ECO:0000259" key="1">
    <source>
        <dbReference type="PROSITE" id="PS51112"/>
    </source>
</evidence>
<dbReference type="InterPro" id="IPR036071">
    <property type="entry name" value="AMMECR1_dom_sf"/>
</dbReference>
<evidence type="ECO:0000313" key="3">
    <source>
        <dbReference type="Proteomes" id="UP000521872"/>
    </source>
</evidence>
<dbReference type="Gene3D" id="3.30.1490.150">
    <property type="entry name" value="Hypothetical protein ph0010, domain 2"/>
    <property type="match status" value="1"/>
</dbReference>
<feature type="domain" description="AMMECR1" evidence="1">
    <location>
        <begin position="44"/>
        <end position="263"/>
    </location>
</feature>
<name>A0A8H4VTD1_9AGAR</name>
<comment type="caution">
    <text evidence="2">The sequence shown here is derived from an EMBL/GenBank/DDBJ whole genome shotgun (WGS) entry which is preliminary data.</text>
</comment>
<dbReference type="PROSITE" id="PS51112">
    <property type="entry name" value="AMMECR1"/>
    <property type="match status" value="1"/>
</dbReference>
<proteinExistence type="predicted"/>
<dbReference type="PANTHER" id="PTHR13016:SF0">
    <property type="entry name" value="AMME SYNDROME CANDIDATE GENE 1 PROTEIN"/>
    <property type="match status" value="1"/>
</dbReference>
<dbReference type="EMBL" id="JAACJL010000016">
    <property type="protein sequence ID" value="KAF4619620.1"/>
    <property type="molecule type" value="Genomic_DNA"/>
</dbReference>
<dbReference type="SUPFAM" id="SSF143447">
    <property type="entry name" value="AMMECR1-like"/>
    <property type="match status" value="1"/>
</dbReference>